<accession>A0ABS3KYP0</accession>
<evidence type="ECO:0000313" key="6">
    <source>
        <dbReference type="EMBL" id="MBO1226410.1"/>
    </source>
</evidence>
<dbReference type="SUPFAM" id="SSF52540">
    <property type="entry name" value="P-loop containing nucleoside triphosphate hydrolases"/>
    <property type="match status" value="1"/>
</dbReference>
<protein>
    <submittedName>
        <fullName evidence="6">Metal ABC transporter ATP-binding protein</fullName>
    </submittedName>
</protein>
<dbReference type="GO" id="GO:0005524">
    <property type="term" value="F:ATP binding"/>
    <property type="evidence" value="ECO:0007669"/>
    <property type="project" value="UniProtKB-KW"/>
</dbReference>
<dbReference type="Proteomes" id="UP000664081">
    <property type="component" value="Unassembled WGS sequence"/>
</dbReference>
<keyword evidence="3" id="KW-0547">Nucleotide-binding</keyword>
<dbReference type="Gene3D" id="3.40.50.300">
    <property type="entry name" value="P-loop containing nucleotide triphosphate hydrolases"/>
    <property type="match status" value="1"/>
</dbReference>
<dbReference type="PROSITE" id="PS50893">
    <property type="entry name" value="ABC_TRANSPORTER_2"/>
    <property type="match status" value="1"/>
</dbReference>
<dbReference type="SMART" id="SM00382">
    <property type="entry name" value="AAA"/>
    <property type="match status" value="1"/>
</dbReference>
<keyword evidence="7" id="KW-1185">Reference proteome</keyword>
<dbReference type="EMBL" id="JAFNLT010000002">
    <property type="protein sequence ID" value="MBO1226410.1"/>
    <property type="molecule type" value="Genomic_DNA"/>
</dbReference>
<proteinExistence type="inferred from homology"/>
<keyword evidence="2" id="KW-0813">Transport</keyword>
<dbReference type="InterPro" id="IPR027417">
    <property type="entry name" value="P-loop_NTPase"/>
</dbReference>
<dbReference type="Pfam" id="PF00005">
    <property type="entry name" value="ABC_tran"/>
    <property type="match status" value="1"/>
</dbReference>
<keyword evidence="4 6" id="KW-0067">ATP-binding</keyword>
<evidence type="ECO:0000256" key="1">
    <source>
        <dbReference type="ARBA" id="ARBA00005417"/>
    </source>
</evidence>
<evidence type="ECO:0000313" key="7">
    <source>
        <dbReference type="Proteomes" id="UP000664081"/>
    </source>
</evidence>
<dbReference type="CDD" id="cd03235">
    <property type="entry name" value="ABC_Metallic_Cations"/>
    <property type="match status" value="1"/>
</dbReference>
<dbReference type="InterPro" id="IPR050153">
    <property type="entry name" value="Metal_Ion_Import_ABC"/>
</dbReference>
<dbReference type="PANTHER" id="PTHR42734">
    <property type="entry name" value="METAL TRANSPORT SYSTEM ATP-BINDING PROTEIN TM_0124-RELATED"/>
    <property type="match status" value="1"/>
</dbReference>
<comment type="similarity">
    <text evidence="1">Belongs to the ABC transporter superfamily.</text>
</comment>
<gene>
    <name evidence="6" type="ORF">J3T88_03610</name>
</gene>
<evidence type="ECO:0000256" key="3">
    <source>
        <dbReference type="ARBA" id="ARBA00022741"/>
    </source>
</evidence>
<comment type="caution">
    <text evidence="6">The sequence shown here is derived from an EMBL/GenBank/DDBJ whole genome shotgun (WGS) entry which is preliminary data.</text>
</comment>
<dbReference type="InterPro" id="IPR003439">
    <property type="entry name" value="ABC_transporter-like_ATP-bd"/>
</dbReference>
<organism evidence="6 7">
    <name type="scientific">Staphylococcus nepalensis</name>
    <dbReference type="NCBI Taxonomy" id="214473"/>
    <lineage>
        <taxon>Bacteria</taxon>
        <taxon>Bacillati</taxon>
        <taxon>Bacillota</taxon>
        <taxon>Bacilli</taxon>
        <taxon>Bacillales</taxon>
        <taxon>Staphylococcaceae</taxon>
        <taxon>Staphylococcus</taxon>
    </lineage>
</organism>
<name>A0ABS3KYP0_9STAP</name>
<dbReference type="InterPro" id="IPR017871">
    <property type="entry name" value="ABC_transporter-like_CS"/>
</dbReference>
<dbReference type="InterPro" id="IPR003593">
    <property type="entry name" value="AAA+_ATPase"/>
</dbReference>
<dbReference type="PROSITE" id="PS00211">
    <property type="entry name" value="ABC_TRANSPORTER_1"/>
    <property type="match status" value="1"/>
</dbReference>
<dbReference type="PANTHER" id="PTHR42734:SF5">
    <property type="entry name" value="IRON TRANSPORT SYSTEM ATP-BINDING PROTEIN HI_0361-RELATED"/>
    <property type="match status" value="1"/>
</dbReference>
<reference evidence="6 7" key="1">
    <citation type="submission" date="2021-03" db="EMBL/GenBank/DDBJ databases">
        <title>Staphylococci and Mammaliicocci in bats.</title>
        <authorList>
            <person name="Fountain K."/>
        </authorList>
    </citation>
    <scope>NUCLEOTIDE SEQUENCE [LARGE SCALE GENOMIC DNA]</scope>
    <source>
        <strain evidence="6 7">18_1_E_SW</strain>
    </source>
</reference>
<feature type="domain" description="ABC transporter" evidence="5">
    <location>
        <begin position="2"/>
        <end position="234"/>
    </location>
</feature>
<evidence type="ECO:0000256" key="2">
    <source>
        <dbReference type="ARBA" id="ARBA00022448"/>
    </source>
</evidence>
<dbReference type="RefSeq" id="WP_115341850.1">
    <property type="nucleotide sequence ID" value="NZ_CABIWM010000005.1"/>
</dbReference>
<evidence type="ECO:0000259" key="5">
    <source>
        <dbReference type="PROSITE" id="PS50893"/>
    </source>
</evidence>
<sequence length="251" mass="27990">MLETKNITVTYNNTIEALKEISLEVPPGNIYGIIGPNGAGKSTLIKAMLDLLPHSGYTLYNDKPIKTQRKNLSYVEQKSNIDTTFPMKVIDCVILGIFPTLNPLQRPGKHAKQKAEEALKKVNMYDYRNRQISDLSGGQFQRILIARTIIQDADLVFLDEPFVGIDITSENIIIKLLKEMARQGRTILIVHHDLSKVNKYFDGLILLNKSLIAYGATSDVFTGEHIKRAFGSEILVSSEQGGADNDSAIRE</sequence>
<evidence type="ECO:0000256" key="4">
    <source>
        <dbReference type="ARBA" id="ARBA00022840"/>
    </source>
</evidence>